<dbReference type="PROSITE" id="PS50106">
    <property type="entry name" value="PDZ"/>
    <property type="match status" value="1"/>
</dbReference>
<proteinExistence type="inferred from homology"/>
<dbReference type="SMART" id="SM00228">
    <property type="entry name" value="PDZ"/>
    <property type="match status" value="1"/>
</dbReference>
<keyword evidence="5" id="KW-0472">Membrane</keyword>
<name>A0A9D2FRE1_9FIRM</name>
<protein>
    <submittedName>
        <fullName evidence="7">Trypsin-like peptidase domain-containing protein</fullName>
    </submittedName>
</protein>
<dbReference type="InterPro" id="IPR001940">
    <property type="entry name" value="Peptidase_S1C"/>
</dbReference>
<dbReference type="InterPro" id="IPR036034">
    <property type="entry name" value="PDZ_sf"/>
</dbReference>
<dbReference type="Pfam" id="PF13365">
    <property type="entry name" value="Trypsin_2"/>
    <property type="match status" value="1"/>
</dbReference>
<evidence type="ECO:0000256" key="3">
    <source>
        <dbReference type="ARBA" id="ARBA00022801"/>
    </source>
</evidence>
<comment type="caution">
    <text evidence="7">The sequence shown here is derived from an EMBL/GenBank/DDBJ whole genome shotgun (WGS) entry which is preliminary data.</text>
</comment>
<organism evidence="7 8">
    <name type="scientific">Candidatus Blautia pullicola</name>
    <dbReference type="NCBI Taxonomy" id="2838498"/>
    <lineage>
        <taxon>Bacteria</taxon>
        <taxon>Bacillati</taxon>
        <taxon>Bacillota</taxon>
        <taxon>Clostridia</taxon>
        <taxon>Lachnospirales</taxon>
        <taxon>Lachnospiraceae</taxon>
        <taxon>Blautia</taxon>
    </lineage>
</organism>
<evidence type="ECO:0000313" key="7">
    <source>
        <dbReference type="EMBL" id="HIZ65460.1"/>
    </source>
</evidence>
<dbReference type="Gene3D" id="2.40.10.10">
    <property type="entry name" value="Trypsin-like serine proteases"/>
    <property type="match status" value="2"/>
</dbReference>
<feature type="compositionally biased region" description="Low complexity" evidence="4">
    <location>
        <begin position="9"/>
        <end position="23"/>
    </location>
</feature>
<accession>A0A9D2FRE1</accession>
<dbReference type="InterPro" id="IPR009003">
    <property type="entry name" value="Peptidase_S1_PA"/>
</dbReference>
<dbReference type="PANTHER" id="PTHR43343:SF3">
    <property type="entry name" value="PROTEASE DO-LIKE 8, CHLOROPLASTIC"/>
    <property type="match status" value="1"/>
</dbReference>
<dbReference type="PRINTS" id="PR00834">
    <property type="entry name" value="PROTEASES2C"/>
</dbReference>
<dbReference type="InterPro" id="IPR001478">
    <property type="entry name" value="PDZ"/>
</dbReference>
<dbReference type="GO" id="GO:0006508">
    <property type="term" value="P:proteolysis"/>
    <property type="evidence" value="ECO:0007669"/>
    <property type="project" value="UniProtKB-KW"/>
</dbReference>
<evidence type="ECO:0000259" key="6">
    <source>
        <dbReference type="PROSITE" id="PS50106"/>
    </source>
</evidence>
<dbReference type="GO" id="GO:0004252">
    <property type="term" value="F:serine-type endopeptidase activity"/>
    <property type="evidence" value="ECO:0007669"/>
    <property type="project" value="InterPro"/>
</dbReference>
<keyword evidence="5" id="KW-1133">Transmembrane helix</keyword>
<dbReference type="InterPro" id="IPR051201">
    <property type="entry name" value="Chloro_Bact_Ser_Proteases"/>
</dbReference>
<comment type="similarity">
    <text evidence="1">Belongs to the peptidase S1C family.</text>
</comment>
<dbReference type="AlphaFoldDB" id="A0A9D2FRE1"/>
<evidence type="ECO:0000256" key="5">
    <source>
        <dbReference type="SAM" id="Phobius"/>
    </source>
</evidence>
<dbReference type="Proteomes" id="UP000824056">
    <property type="component" value="Unassembled WGS sequence"/>
</dbReference>
<dbReference type="Gene3D" id="2.30.42.10">
    <property type="match status" value="1"/>
</dbReference>
<evidence type="ECO:0000256" key="1">
    <source>
        <dbReference type="ARBA" id="ARBA00010541"/>
    </source>
</evidence>
<evidence type="ECO:0000256" key="2">
    <source>
        <dbReference type="ARBA" id="ARBA00022670"/>
    </source>
</evidence>
<dbReference type="PANTHER" id="PTHR43343">
    <property type="entry name" value="PEPTIDASE S12"/>
    <property type="match status" value="1"/>
</dbReference>
<gene>
    <name evidence="7" type="ORF">H9809_06130</name>
</gene>
<feature type="region of interest" description="Disordered" evidence="4">
    <location>
        <begin position="1"/>
        <end position="107"/>
    </location>
</feature>
<sequence>MSDEYRNINQPGTEPENNGEENTSFVLQNEDGLTGEEEKHQEQQASVEPQEAPTQENPYYAQSYRKASEKRGAESSNPHREREYSSYRFTSPIPPETQPKKKKENPSMGIGRKLGLAAACAAVFGLVAGVVFQGVGYVSDQLLPDKTIEIDKTQVTNASGTNTSSSGVQGGTVSEVAANVMPSIVAITGISVQEVPNYFGYYFGFGGSQGGQTEETQSSGSGIIVGQNDTELLIATNNHVVADTDSITVCFTNQDGTAASSADQVTNTSAESNENSQELDTGSAVAAQVKGTDADNDLAVVAVQLSDIPEDVLSEIKVANLGSSDELTVGEQVVAIGNALGYGQSVTSGYVSALNKQVESDNVSGTFIQTDTAINPGNSGGALLNMSGEVIGINSSKIASSEVEGMGFAIPISRAEPILNELMSKETRQKVEDESKAAYLGITCIDVTSNTEQMYNIPVGVCVNSVEENGPADKAGVKKGDIIRKIDGTSVESYENLTAQLQYYEAGEQVDFVIARADGGEYKEQTITIELGAKKDAQQSSQSNSRSGR</sequence>
<feature type="compositionally biased region" description="Polar residues" evidence="4">
    <location>
        <begin position="258"/>
        <end position="280"/>
    </location>
</feature>
<keyword evidence="3" id="KW-0378">Hydrolase</keyword>
<feature type="domain" description="PDZ" evidence="6">
    <location>
        <begin position="428"/>
        <end position="518"/>
    </location>
</feature>
<reference evidence="7" key="2">
    <citation type="submission" date="2021-04" db="EMBL/GenBank/DDBJ databases">
        <authorList>
            <person name="Gilroy R."/>
        </authorList>
    </citation>
    <scope>NUCLEOTIDE SEQUENCE</scope>
    <source>
        <strain evidence="7">1068</strain>
    </source>
</reference>
<dbReference type="SUPFAM" id="SSF50494">
    <property type="entry name" value="Trypsin-like serine proteases"/>
    <property type="match status" value="1"/>
</dbReference>
<keyword evidence="5" id="KW-0812">Transmembrane</keyword>
<feature type="compositionally biased region" description="Polar residues" evidence="4">
    <location>
        <begin position="43"/>
        <end position="57"/>
    </location>
</feature>
<feature type="region of interest" description="Disordered" evidence="4">
    <location>
        <begin position="258"/>
        <end position="282"/>
    </location>
</feature>
<dbReference type="Pfam" id="PF13180">
    <property type="entry name" value="PDZ_2"/>
    <property type="match status" value="1"/>
</dbReference>
<feature type="transmembrane region" description="Helical" evidence="5">
    <location>
        <begin position="114"/>
        <end position="138"/>
    </location>
</feature>
<evidence type="ECO:0000256" key="4">
    <source>
        <dbReference type="SAM" id="MobiDB-lite"/>
    </source>
</evidence>
<keyword evidence="2" id="KW-0645">Protease</keyword>
<reference evidence="7" key="1">
    <citation type="journal article" date="2021" name="PeerJ">
        <title>Extensive microbial diversity within the chicken gut microbiome revealed by metagenomics and culture.</title>
        <authorList>
            <person name="Gilroy R."/>
            <person name="Ravi A."/>
            <person name="Getino M."/>
            <person name="Pursley I."/>
            <person name="Horton D.L."/>
            <person name="Alikhan N.F."/>
            <person name="Baker D."/>
            <person name="Gharbi K."/>
            <person name="Hall N."/>
            <person name="Watson M."/>
            <person name="Adriaenssens E.M."/>
            <person name="Foster-Nyarko E."/>
            <person name="Jarju S."/>
            <person name="Secka A."/>
            <person name="Antonio M."/>
            <person name="Oren A."/>
            <person name="Chaudhuri R.R."/>
            <person name="La Ragione R."/>
            <person name="Hildebrand F."/>
            <person name="Pallen M.J."/>
        </authorList>
    </citation>
    <scope>NUCLEOTIDE SEQUENCE</scope>
    <source>
        <strain evidence="7">1068</strain>
    </source>
</reference>
<evidence type="ECO:0000313" key="8">
    <source>
        <dbReference type="Proteomes" id="UP000824056"/>
    </source>
</evidence>
<dbReference type="EMBL" id="DXBG01000149">
    <property type="protein sequence ID" value="HIZ65460.1"/>
    <property type="molecule type" value="Genomic_DNA"/>
</dbReference>
<dbReference type="SUPFAM" id="SSF50156">
    <property type="entry name" value="PDZ domain-like"/>
    <property type="match status" value="1"/>
</dbReference>
<feature type="compositionally biased region" description="Basic and acidic residues" evidence="4">
    <location>
        <begin position="66"/>
        <end position="85"/>
    </location>
</feature>
<dbReference type="InterPro" id="IPR043504">
    <property type="entry name" value="Peptidase_S1_PA_chymotrypsin"/>
</dbReference>